<dbReference type="PANTHER" id="PTHR47349">
    <property type="entry name" value="CHROMOSOME 8, WHOLE GENOME SHOTGUN SEQUENCE"/>
    <property type="match status" value="1"/>
</dbReference>
<dbReference type="InterPro" id="IPR058934">
    <property type="entry name" value="YMC020W-like"/>
</dbReference>
<keyword evidence="3" id="KW-1185">Reference proteome</keyword>
<dbReference type="AlphaFoldDB" id="A0AA35IWN3"/>
<dbReference type="RefSeq" id="XP_056081409.1">
    <property type="nucleotide sequence ID" value="XM_056221638.1"/>
</dbReference>
<feature type="domain" description="YMC020W-like alpha/beta hydrolase" evidence="1">
    <location>
        <begin position="23"/>
        <end position="131"/>
    </location>
</feature>
<evidence type="ECO:0000313" key="3">
    <source>
        <dbReference type="Proteomes" id="UP001161438"/>
    </source>
</evidence>
<name>A0AA35IWN3_SACMI</name>
<dbReference type="EMBL" id="OX365760">
    <property type="protein sequence ID" value="CAI4038294.1"/>
    <property type="molecule type" value="Genomic_DNA"/>
</dbReference>
<sequence length="134" mass="15465">MNTPSLEFFENKIIKIYQNLARPSLRELFEFQNRNFKLSQQFLTALNILVNADLKISMIGSLNDQVVPLYSSLCIFLQHPNIFRALYVPCMGHQYPVYLIHVIEILVKLINLGYSDHAMITELSQSFMGPILSD</sequence>
<dbReference type="Proteomes" id="UP001161438">
    <property type="component" value="Chromosome 4"/>
</dbReference>
<organism evidence="2 3">
    <name type="scientific">Saccharomyces mikatae IFO 1815</name>
    <dbReference type="NCBI Taxonomy" id="226126"/>
    <lineage>
        <taxon>Eukaryota</taxon>
        <taxon>Fungi</taxon>
        <taxon>Dikarya</taxon>
        <taxon>Ascomycota</taxon>
        <taxon>Saccharomycotina</taxon>
        <taxon>Saccharomycetes</taxon>
        <taxon>Saccharomycetales</taxon>
        <taxon>Saccharomycetaceae</taxon>
        <taxon>Saccharomyces</taxon>
    </lineage>
</organism>
<reference evidence="2" key="1">
    <citation type="submission" date="2022-10" db="EMBL/GenBank/DDBJ databases">
        <authorList>
            <person name="Byrne P K."/>
        </authorList>
    </citation>
    <scope>NUCLEOTIDE SEQUENCE</scope>
    <source>
        <strain evidence="2">IFO1815</strain>
    </source>
</reference>
<protein>
    <recommendedName>
        <fullName evidence="1">YMC020W-like alpha/beta hydrolase domain-containing protein</fullName>
    </recommendedName>
</protein>
<dbReference type="PANTHER" id="PTHR47349:SF1">
    <property type="entry name" value="AER328WP"/>
    <property type="match status" value="1"/>
</dbReference>
<evidence type="ECO:0000313" key="2">
    <source>
        <dbReference type="EMBL" id="CAI4038294.1"/>
    </source>
</evidence>
<proteinExistence type="predicted"/>
<dbReference type="InterPro" id="IPR058933">
    <property type="entry name" value="YMC020W-like_ab_hydrolase"/>
</dbReference>
<dbReference type="Pfam" id="PF26147">
    <property type="entry name" value="AB_HYDROLASE_YMC0-YMC35"/>
    <property type="match status" value="1"/>
</dbReference>
<evidence type="ECO:0000259" key="1">
    <source>
        <dbReference type="Pfam" id="PF26147"/>
    </source>
</evidence>
<accession>A0AA35IWN3</accession>
<gene>
    <name evidence="2" type="primary">SMKI04G6360</name>
    <name evidence="2" type="ORF">SMKI_04G6360</name>
</gene>
<dbReference type="GeneID" id="80917505"/>